<organism evidence="3 4">
    <name type="scientific">Marinoscillum luteum</name>
    <dbReference type="NCBI Taxonomy" id="861051"/>
    <lineage>
        <taxon>Bacteria</taxon>
        <taxon>Pseudomonadati</taxon>
        <taxon>Bacteroidota</taxon>
        <taxon>Cytophagia</taxon>
        <taxon>Cytophagales</taxon>
        <taxon>Reichenbachiellaceae</taxon>
        <taxon>Marinoscillum</taxon>
    </lineage>
</organism>
<evidence type="ECO:0000256" key="2">
    <source>
        <dbReference type="SAM" id="SignalP"/>
    </source>
</evidence>
<keyword evidence="4" id="KW-1185">Reference proteome</keyword>
<reference evidence="3 4" key="1">
    <citation type="journal article" date="2013" name="Int. J. Syst. Evol. Microbiol.">
        <title>Marinoscillum luteum sp. nov., isolated from marine sediment.</title>
        <authorList>
            <person name="Cha I.T."/>
            <person name="Park S.J."/>
            <person name="Kim S.J."/>
            <person name="Kim J.G."/>
            <person name="Jung M.Y."/>
            <person name="Shin K.S."/>
            <person name="Kwon K.K."/>
            <person name="Yang S.H."/>
            <person name="Seo Y.S."/>
            <person name="Rhee S.K."/>
        </authorList>
    </citation>
    <scope>NUCLEOTIDE SEQUENCE [LARGE SCALE GENOMIC DNA]</scope>
    <source>
        <strain evidence="3 4">KCTC 23939</strain>
    </source>
</reference>
<dbReference type="RefSeq" id="WP_395419546.1">
    <property type="nucleotide sequence ID" value="NZ_JBIPKE010000020.1"/>
</dbReference>
<keyword evidence="2" id="KW-0732">Signal</keyword>
<feature type="coiled-coil region" evidence="1">
    <location>
        <begin position="199"/>
        <end position="226"/>
    </location>
</feature>
<accession>A0ABW7NEL8</accession>
<name>A0ABW7NEL8_9BACT</name>
<evidence type="ECO:0000256" key="1">
    <source>
        <dbReference type="SAM" id="Coils"/>
    </source>
</evidence>
<feature type="signal peptide" evidence="2">
    <location>
        <begin position="1"/>
        <end position="19"/>
    </location>
</feature>
<evidence type="ECO:0000313" key="4">
    <source>
        <dbReference type="Proteomes" id="UP001610063"/>
    </source>
</evidence>
<proteinExistence type="predicted"/>
<gene>
    <name evidence="3" type="ORF">ACHKAR_21535</name>
</gene>
<sequence>MRKILVLLSAVLLSTPLWAQWSGNSSTDPIWRKGNVGIGLEPSSSRLSVYQDMALVGDSNFLKFQLSNQSSIFFGLKHSQNNNLAIGFDDGNGFDSHIIVRNTGRVGIGIAPGFQDEALLLVDGQIKGEEVKVEIVGGADFVFESSYQLRTLEETEAFINENQHLPEIASEDEMLRNGIKVGELNMKLLQKIEELTLYLIEQNKQNQSQQAEIAALKERVNQLEDQ</sequence>
<feature type="chain" id="PRO_5047345834" evidence="2">
    <location>
        <begin position="20"/>
        <end position="226"/>
    </location>
</feature>
<protein>
    <submittedName>
        <fullName evidence="3">Uncharacterized protein</fullName>
    </submittedName>
</protein>
<dbReference type="Proteomes" id="UP001610063">
    <property type="component" value="Unassembled WGS sequence"/>
</dbReference>
<comment type="caution">
    <text evidence="3">The sequence shown here is derived from an EMBL/GenBank/DDBJ whole genome shotgun (WGS) entry which is preliminary data.</text>
</comment>
<dbReference type="EMBL" id="JBIPKE010000020">
    <property type="protein sequence ID" value="MFH6986051.1"/>
    <property type="molecule type" value="Genomic_DNA"/>
</dbReference>
<evidence type="ECO:0000313" key="3">
    <source>
        <dbReference type="EMBL" id="MFH6986051.1"/>
    </source>
</evidence>
<keyword evidence="1" id="KW-0175">Coiled coil</keyword>